<organism evidence="2 3">
    <name type="scientific">Chlamydomonas incerta</name>
    <dbReference type="NCBI Taxonomy" id="51695"/>
    <lineage>
        <taxon>Eukaryota</taxon>
        <taxon>Viridiplantae</taxon>
        <taxon>Chlorophyta</taxon>
        <taxon>core chlorophytes</taxon>
        <taxon>Chlorophyceae</taxon>
        <taxon>CS clade</taxon>
        <taxon>Chlamydomonadales</taxon>
        <taxon>Chlamydomonadaceae</taxon>
        <taxon>Chlamydomonas</taxon>
    </lineage>
</organism>
<comment type="caution">
    <text evidence="2">The sequence shown here is derived from an EMBL/GenBank/DDBJ whole genome shotgun (WGS) entry which is preliminary data.</text>
</comment>
<dbReference type="EMBL" id="JAEHOC010000033">
    <property type="protein sequence ID" value="KAG2428749.1"/>
    <property type="molecule type" value="Genomic_DNA"/>
</dbReference>
<reference evidence="2" key="1">
    <citation type="journal article" date="2020" name="bioRxiv">
        <title>Comparative genomics of Chlamydomonas.</title>
        <authorList>
            <person name="Craig R.J."/>
            <person name="Hasan A.R."/>
            <person name="Ness R.W."/>
            <person name="Keightley P.D."/>
        </authorList>
    </citation>
    <scope>NUCLEOTIDE SEQUENCE</scope>
    <source>
        <strain evidence="2">SAG 7.73</strain>
    </source>
</reference>
<evidence type="ECO:0000313" key="3">
    <source>
        <dbReference type="Proteomes" id="UP000650467"/>
    </source>
</evidence>
<keyword evidence="3" id="KW-1185">Reference proteome</keyword>
<feature type="region of interest" description="Disordered" evidence="1">
    <location>
        <begin position="99"/>
        <end position="127"/>
    </location>
</feature>
<evidence type="ECO:0000256" key="1">
    <source>
        <dbReference type="SAM" id="MobiDB-lite"/>
    </source>
</evidence>
<accession>A0A835SUZ7</accession>
<dbReference type="AlphaFoldDB" id="A0A835SUZ7"/>
<dbReference type="Proteomes" id="UP000650467">
    <property type="component" value="Unassembled WGS sequence"/>
</dbReference>
<evidence type="ECO:0000313" key="2">
    <source>
        <dbReference type="EMBL" id="KAG2428749.1"/>
    </source>
</evidence>
<dbReference type="OrthoDB" id="10669201at2759"/>
<protein>
    <submittedName>
        <fullName evidence="2">Uncharacterized protein</fullName>
    </submittedName>
</protein>
<name>A0A835SUZ7_CHLIN</name>
<proteinExistence type="predicted"/>
<sequence>MVNGLCSQVLGCRESALGENDSGECSPGGSPTPSMSSSCSSGSSYISVGSVGASAHSSSCRFRGEYNLLNAAETLATRGKGATSGTSWSASQAAAAAAGGCSPHSAQRPAVQHDPQQPAPRSPPACCVASGSFSPRPALGAAQPATPTTTRLGVPVSDVARGAADLLGPEATAGSLPRLAFWQQQEQQLPSWPSTAVAVWSPRPLAEWAAGGGVGGQRCTGLRRSPGCGDLRRVGAAAAQAAVVDALVGLVVAGLFC</sequence>
<gene>
    <name evidence="2" type="ORF">HXX76_011451</name>
</gene>